<dbReference type="RefSeq" id="WP_201693378.1">
    <property type="nucleotide sequence ID" value="NZ_JAEQND010000022.1"/>
</dbReference>
<gene>
    <name evidence="1" type="ORF">JI746_26780</name>
</gene>
<evidence type="ECO:0000313" key="1">
    <source>
        <dbReference type="EMBL" id="MBL0428738.1"/>
    </source>
</evidence>
<keyword evidence="2" id="KW-1185">Reference proteome</keyword>
<reference evidence="1 2" key="1">
    <citation type="journal article" date="2017" name="Int. J. Syst. Evol. Microbiol.">
        <title>Ramlibacter alkalitolerans sp. nov., alkali-tolerant bacterium isolated from soil of ginseng.</title>
        <authorList>
            <person name="Lee D.H."/>
            <person name="Cha C.J."/>
        </authorList>
    </citation>
    <scope>NUCLEOTIDE SEQUENCE [LARGE SCALE GENOMIC DNA]</scope>
    <source>
        <strain evidence="1 2">KACC 19305</strain>
    </source>
</reference>
<dbReference type="EMBL" id="JAEQND010000022">
    <property type="protein sequence ID" value="MBL0428738.1"/>
    <property type="molecule type" value="Genomic_DNA"/>
</dbReference>
<dbReference type="Proteomes" id="UP000622707">
    <property type="component" value="Unassembled WGS sequence"/>
</dbReference>
<sequence length="99" mass="11279">MRAKVITMRKGGRNLHRDELSQLPPIVGELRIKEEHDRALHRHLVRARLLDISKGTEHDLLPSLTDARLIQAVDGKMTLIGTERVDHAEFGQTWAVELT</sequence>
<evidence type="ECO:0000313" key="2">
    <source>
        <dbReference type="Proteomes" id="UP000622707"/>
    </source>
</evidence>
<protein>
    <submittedName>
        <fullName evidence="1">Uncharacterized protein</fullName>
    </submittedName>
</protein>
<name>A0ABS1JWP3_9BURK</name>
<proteinExistence type="predicted"/>
<comment type="caution">
    <text evidence="1">The sequence shown here is derived from an EMBL/GenBank/DDBJ whole genome shotgun (WGS) entry which is preliminary data.</text>
</comment>
<organism evidence="1 2">
    <name type="scientific">Ramlibacter alkalitolerans</name>
    <dbReference type="NCBI Taxonomy" id="2039631"/>
    <lineage>
        <taxon>Bacteria</taxon>
        <taxon>Pseudomonadati</taxon>
        <taxon>Pseudomonadota</taxon>
        <taxon>Betaproteobacteria</taxon>
        <taxon>Burkholderiales</taxon>
        <taxon>Comamonadaceae</taxon>
        <taxon>Ramlibacter</taxon>
    </lineage>
</organism>
<accession>A0ABS1JWP3</accession>